<evidence type="ECO:0000256" key="1">
    <source>
        <dbReference type="SAM" id="MobiDB-lite"/>
    </source>
</evidence>
<dbReference type="EMBL" id="BMZD01000002">
    <property type="protein sequence ID" value="GGZ92694.1"/>
    <property type="molecule type" value="Genomic_DNA"/>
</dbReference>
<dbReference type="Proteomes" id="UP000634139">
    <property type="component" value="Unassembled WGS sequence"/>
</dbReference>
<sequence>MLMALFGSADPADVPAAQTDRRVMAAAPETPASQPEPAAPVDDGESAEPAAEAVPAEGAAPPSPLPEGAMQPGAAGRPVNPVRPTPAQLAHLIEQSRLRSGANPGGD</sequence>
<comment type="caution">
    <text evidence="2">The sequence shown here is derived from an EMBL/GenBank/DDBJ whole genome shotgun (WGS) entry which is preliminary data.</text>
</comment>
<name>A0A918RAF1_9SPHN</name>
<feature type="region of interest" description="Disordered" evidence="1">
    <location>
        <begin position="1"/>
        <end position="107"/>
    </location>
</feature>
<feature type="compositionally biased region" description="Low complexity" evidence="1">
    <location>
        <begin position="47"/>
        <end position="60"/>
    </location>
</feature>
<keyword evidence="3" id="KW-1185">Reference proteome</keyword>
<protein>
    <submittedName>
        <fullName evidence="2">Uncharacterized protein</fullName>
    </submittedName>
</protein>
<reference evidence="2" key="2">
    <citation type="submission" date="2020-09" db="EMBL/GenBank/DDBJ databases">
        <authorList>
            <person name="Sun Q."/>
            <person name="Kim S."/>
        </authorList>
    </citation>
    <scope>NUCLEOTIDE SEQUENCE</scope>
    <source>
        <strain evidence="2">KCTC 32422</strain>
    </source>
</reference>
<accession>A0A918RAF1</accession>
<evidence type="ECO:0000313" key="2">
    <source>
        <dbReference type="EMBL" id="GGZ92694.1"/>
    </source>
</evidence>
<evidence type="ECO:0000313" key="3">
    <source>
        <dbReference type="Proteomes" id="UP000634139"/>
    </source>
</evidence>
<organism evidence="2 3">
    <name type="scientific">Novosphingobium arvoryzae</name>
    <dbReference type="NCBI Taxonomy" id="1256514"/>
    <lineage>
        <taxon>Bacteria</taxon>
        <taxon>Pseudomonadati</taxon>
        <taxon>Pseudomonadota</taxon>
        <taxon>Alphaproteobacteria</taxon>
        <taxon>Sphingomonadales</taxon>
        <taxon>Sphingomonadaceae</taxon>
        <taxon>Novosphingobium</taxon>
    </lineage>
</organism>
<reference evidence="2" key="1">
    <citation type="journal article" date="2014" name="Int. J. Syst. Evol. Microbiol.">
        <title>Complete genome sequence of Corynebacterium casei LMG S-19264T (=DSM 44701T), isolated from a smear-ripened cheese.</title>
        <authorList>
            <consortium name="US DOE Joint Genome Institute (JGI-PGF)"/>
            <person name="Walter F."/>
            <person name="Albersmeier A."/>
            <person name="Kalinowski J."/>
            <person name="Ruckert C."/>
        </authorList>
    </citation>
    <scope>NUCLEOTIDE SEQUENCE</scope>
    <source>
        <strain evidence="2">KCTC 32422</strain>
    </source>
</reference>
<dbReference type="AlphaFoldDB" id="A0A918RAF1"/>
<proteinExistence type="predicted"/>
<gene>
    <name evidence="2" type="ORF">GCM10011617_10420</name>
</gene>